<dbReference type="EMBL" id="MPUH01001116">
    <property type="protein sequence ID" value="OMJ70171.1"/>
    <property type="molecule type" value="Genomic_DNA"/>
</dbReference>
<sequence length="232" mass="26278">MGCCSEKMNAVKNKFHQLALSEEETIITMKEKSLPFASVRLQDLTDAVLKNSSNGVLSIAQLRKAMTELNFEVEIFTSPKDHIICMLKLLQNPKRLYDVKTVIMFGVLLSAGIPEEKAAILFDLCQTDNHHLQEGDFKHVLSDLIDISVQKIPRIAINTDIEAGSFSIPEDRLSQYTSCLLKNKIQMMSDVTSILFAEKKPIRKGEFINRISNDSFLETILWSFQIRLALID</sequence>
<reference evidence="1 2" key="1">
    <citation type="submission" date="2016-11" db="EMBL/GenBank/DDBJ databases">
        <title>The macronuclear genome of Stentor coeruleus: a giant cell with tiny introns.</title>
        <authorList>
            <person name="Slabodnick M."/>
            <person name="Ruby J.G."/>
            <person name="Reiff S.B."/>
            <person name="Swart E.C."/>
            <person name="Gosai S."/>
            <person name="Prabakaran S."/>
            <person name="Witkowska E."/>
            <person name="Larue G.E."/>
            <person name="Fisher S."/>
            <person name="Freeman R.M."/>
            <person name="Gunawardena J."/>
            <person name="Chu W."/>
            <person name="Stover N.A."/>
            <person name="Gregory B.D."/>
            <person name="Nowacki M."/>
            <person name="Derisi J."/>
            <person name="Roy S.W."/>
            <person name="Marshall W.F."/>
            <person name="Sood P."/>
        </authorList>
    </citation>
    <scope>NUCLEOTIDE SEQUENCE [LARGE SCALE GENOMIC DNA]</scope>
    <source>
        <strain evidence="1">WM001</strain>
    </source>
</reference>
<name>A0A1R2B075_9CILI</name>
<dbReference type="AlphaFoldDB" id="A0A1R2B075"/>
<evidence type="ECO:0000313" key="1">
    <source>
        <dbReference type="EMBL" id="OMJ70171.1"/>
    </source>
</evidence>
<comment type="caution">
    <text evidence="1">The sequence shown here is derived from an EMBL/GenBank/DDBJ whole genome shotgun (WGS) entry which is preliminary data.</text>
</comment>
<gene>
    <name evidence="1" type="ORF">SteCoe_31905</name>
</gene>
<dbReference type="Proteomes" id="UP000187209">
    <property type="component" value="Unassembled WGS sequence"/>
</dbReference>
<keyword evidence="2" id="KW-1185">Reference proteome</keyword>
<evidence type="ECO:0000313" key="2">
    <source>
        <dbReference type="Proteomes" id="UP000187209"/>
    </source>
</evidence>
<organism evidence="1 2">
    <name type="scientific">Stentor coeruleus</name>
    <dbReference type="NCBI Taxonomy" id="5963"/>
    <lineage>
        <taxon>Eukaryota</taxon>
        <taxon>Sar</taxon>
        <taxon>Alveolata</taxon>
        <taxon>Ciliophora</taxon>
        <taxon>Postciliodesmatophora</taxon>
        <taxon>Heterotrichea</taxon>
        <taxon>Heterotrichida</taxon>
        <taxon>Stentoridae</taxon>
        <taxon>Stentor</taxon>
    </lineage>
</organism>
<accession>A0A1R2B075</accession>
<dbReference type="OrthoDB" id="326164at2759"/>
<proteinExistence type="predicted"/>
<protein>
    <submittedName>
        <fullName evidence="1">Uncharacterized protein</fullName>
    </submittedName>
</protein>